<proteinExistence type="predicted"/>
<dbReference type="AlphaFoldDB" id="A0A0C9X9U2"/>
<evidence type="ECO:0000313" key="2">
    <source>
        <dbReference type="Proteomes" id="UP000054477"/>
    </source>
</evidence>
<organism evidence="1 2">
    <name type="scientific">Laccaria amethystina LaAM-08-1</name>
    <dbReference type="NCBI Taxonomy" id="1095629"/>
    <lineage>
        <taxon>Eukaryota</taxon>
        <taxon>Fungi</taxon>
        <taxon>Dikarya</taxon>
        <taxon>Basidiomycota</taxon>
        <taxon>Agaricomycotina</taxon>
        <taxon>Agaricomycetes</taxon>
        <taxon>Agaricomycetidae</taxon>
        <taxon>Agaricales</taxon>
        <taxon>Agaricineae</taxon>
        <taxon>Hydnangiaceae</taxon>
        <taxon>Laccaria</taxon>
    </lineage>
</organism>
<reference evidence="2" key="2">
    <citation type="submission" date="2015-01" db="EMBL/GenBank/DDBJ databases">
        <title>Evolutionary Origins and Diversification of the Mycorrhizal Mutualists.</title>
        <authorList>
            <consortium name="DOE Joint Genome Institute"/>
            <consortium name="Mycorrhizal Genomics Consortium"/>
            <person name="Kohler A."/>
            <person name="Kuo A."/>
            <person name="Nagy L.G."/>
            <person name="Floudas D."/>
            <person name="Copeland A."/>
            <person name="Barry K.W."/>
            <person name="Cichocki N."/>
            <person name="Veneault-Fourrey C."/>
            <person name="LaButti K."/>
            <person name="Lindquist E.A."/>
            <person name="Lipzen A."/>
            <person name="Lundell T."/>
            <person name="Morin E."/>
            <person name="Murat C."/>
            <person name="Riley R."/>
            <person name="Ohm R."/>
            <person name="Sun H."/>
            <person name="Tunlid A."/>
            <person name="Henrissat B."/>
            <person name="Grigoriev I.V."/>
            <person name="Hibbett D.S."/>
            <person name="Martin F."/>
        </authorList>
    </citation>
    <scope>NUCLEOTIDE SEQUENCE [LARGE SCALE GENOMIC DNA]</scope>
    <source>
        <strain evidence="2">LaAM-08-1</strain>
    </source>
</reference>
<accession>A0A0C9X9U2</accession>
<gene>
    <name evidence="1" type="ORF">K443DRAFT_413736</name>
</gene>
<name>A0A0C9X9U2_9AGAR</name>
<keyword evidence="2" id="KW-1185">Reference proteome</keyword>
<dbReference type="Proteomes" id="UP000054477">
    <property type="component" value="Unassembled WGS sequence"/>
</dbReference>
<dbReference type="HOGENOM" id="CLU_2512976_0_0_1"/>
<protein>
    <submittedName>
        <fullName evidence="1">Uncharacterized protein</fullName>
    </submittedName>
</protein>
<sequence length="85" mass="9910">MQVRVTRHVQPSVLIYRITSFSGDLSYLYCRFFGMRRAFAAEVANKHDLSYYQSPTRNVTSSIYHLVSPRFETADRLVFIDIDQG</sequence>
<dbReference type="EMBL" id="KN838869">
    <property type="protein sequence ID" value="KIJ93042.1"/>
    <property type="molecule type" value="Genomic_DNA"/>
</dbReference>
<reference evidence="1 2" key="1">
    <citation type="submission" date="2014-04" db="EMBL/GenBank/DDBJ databases">
        <authorList>
            <consortium name="DOE Joint Genome Institute"/>
            <person name="Kuo A."/>
            <person name="Kohler A."/>
            <person name="Nagy L.G."/>
            <person name="Floudas D."/>
            <person name="Copeland A."/>
            <person name="Barry K.W."/>
            <person name="Cichocki N."/>
            <person name="Veneault-Fourrey C."/>
            <person name="LaButti K."/>
            <person name="Lindquist E.A."/>
            <person name="Lipzen A."/>
            <person name="Lundell T."/>
            <person name="Morin E."/>
            <person name="Murat C."/>
            <person name="Sun H."/>
            <person name="Tunlid A."/>
            <person name="Henrissat B."/>
            <person name="Grigoriev I.V."/>
            <person name="Hibbett D.S."/>
            <person name="Martin F."/>
            <person name="Nordberg H.P."/>
            <person name="Cantor M.N."/>
            <person name="Hua S.X."/>
        </authorList>
    </citation>
    <scope>NUCLEOTIDE SEQUENCE [LARGE SCALE GENOMIC DNA]</scope>
    <source>
        <strain evidence="1 2">LaAM-08-1</strain>
    </source>
</reference>
<evidence type="ECO:0000313" key="1">
    <source>
        <dbReference type="EMBL" id="KIJ93042.1"/>
    </source>
</evidence>